<evidence type="ECO:0000256" key="4">
    <source>
        <dbReference type="ARBA" id="ARBA00023136"/>
    </source>
</evidence>
<dbReference type="RefSeq" id="WP_005606755.1">
    <property type="nucleotide sequence ID" value="NZ_CP102283.1"/>
</dbReference>
<organism evidence="6 7">
    <name type="scientific">Granulicatella adiacens ATCC 49175</name>
    <dbReference type="NCBI Taxonomy" id="638301"/>
    <lineage>
        <taxon>Bacteria</taxon>
        <taxon>Bacillati</taxon>
        <taxon>Bacillota</taxon>
        <taxon>Bacilli</taxon>
        <taxon>Lactobacillales</taxon>
        <taxon>Carnobacteriaceae</taxon>
        <taxon>Granulicatella</taxon>
    </lineage>
</organism>
<comment type="caution">
    <text evidence="6">The sequence shown here is derived from an EMBL/GenBank/DDBJ whole genome shotgun (WGS) entry which is preliminary data.</text>
</comment>
<dbReference type="EMBL" id="ACKZ01000016">
    <property type="protein sequence ID" value="EEW37449.1"/>
    <property type="molecule type" value="Genomic_DNA"/>
</dbReference>
<dbReference type="STRING" id="638301.HMPREF0444_0808"/>
<keyword evidence="4 5" id="KW-0472">Membrane</keyword>
<accession>C8NFW3</accession>
<name>C8NFW3_9LACT</name>
<feature type="transmembrane region" description="Helical" evidence="5">
    <location>
        <begin position="116"/>
        <end position="141"/>
    </location>
</feature>
<evidence type="ECO:0000256" key="2">
    <source>
        <dbReference type="ARBA" id="ARBA00022692"/>
    </source>
</evidence>
<evidence type="ECO:0000313" key="6">
    <source>
        <dbReference type="EMBL" id="EEW37449.1"/>
    </source>
</evidence>
<evidence type="ECO:0000256" key="1">
    <source>
        <dbReference type="ARBA" id="ARBA00004141"/>
    </source>
</evidence>
<feature type="transmembrane region" description="Helical" evidence="5">
    <location>
        <begin position="26"/>
        <end position="43"/>
    </location>
</feature>
<dbReference type="Proteomes" id="UP000005926">
    <property type="component" value="Unassembled WGS sequence"/>
</dbReference>
<gene>
    <name evidence="6" type="primary">cvpA</name>
    <name evidence="6" type="ORF">HMPREF0444_0808</name>
</gene>
<evidence type="ECO:0000313" key="7">
    <source>
        <dbReference type="Proteomes" id="UP000005926"/>
    </source>
</evidence>
<protein>
    <submittedName>
        <fullName evidence="6">CvpA family protein</fullName>
    </submittedName>
</protein>
<keyword evidence="2 5" id="KW-0812">Transmembrane</keyword>
<dbReference type="eggNOG" id="COG1286">
    <property type="taxonomic scope" value="Bacteria"/>
</dbReference>
<dbReference type="PANTHER" id="PTHR37306:SF1">
    <property type="entry name" value="COLICIN V PRODUCTION PROTEIN"/>
    <property type="match status" value="1"/>
</dbReference>
<dbReference type="AlphaFoldDB" id="C8NFW3"/>
<dbReference type="InterPro" id="IPR003825">
    <property type="entry name" value="Colicin-V_CvpA"/>
</dbReference>
<keyword evidence="7" id="KW-1185">Reference proteome</keyword>
<dbReference type="Pfam" id="PF02674">
    <property type="entry name" value="Colicin_V"/>
    <property type="match status" value="1"/>
</dbReference>
<dbReference type="GeneID" id="78412853"/>
<feature type="transmembrane region" description="Helical" evidence="5">
    <location>
        <begin position="80"/>
        <end position="104"/>
    </location>
</feature>
<comment type="subcellular location">
    <subcellularLocation>
        <location evidence="1">Membrane</location>
        <topology evidence="1">Multi-pass membrane protein</topology>
    </subcellularLocation>
</comment>
<evidence type="ECO:0000256" key="3">
    <source>
        <dbReference type="ARBA" id="ARBA00022989"/>
    </source>
</evidence>
<dbReference type="HOGENOM" id="CLU_092720_3_1_9"/>
<reference evidence="6 7" key="1">
    <citation type="submission" date="2009-08" db="EMBL/GenBank/DDBJ databases">
        <authorList>
            <person name="Muzny D."/>
            <person name="Qin X."/>
            <person name="Deng J."/>
            <person name="Jiang H."/>
            <person name="Liu Y."/>
            <person name="Qu J."/>
            <person name="Song X.-Z."/>
            <person name="Zhang L."/>
            <person name="Thornton R."/>
            <person name="Coyle M."/>
            <person name="Francisco L."/>
            <person name="Jackson L."/>
            <person name="Javaid M."/>
            <person name="Korchina V."/>
            <person name="Kovar C."/>
            <person name="Mata R."/>
            <person name="Mathew T."/>
            <person name="Ngo R."/>
            <person name="Nguyen L."/>
            <person name="Nguyen N."/>
            <person name="Okwuonu G."/>
            <person name="Ongeri F."/>
            <person name="Pham C."/>
            <person name="Simmons D."/>
            <person name="Wilczek-Boney K."/>
            <person name="Hale W."/>
            <person name="Jakkamsetti A."/>
            <person name="Pham P."/>
            <person name="Ruth R."/>
            <person name="San Lucas F."/>
            <person name="Warren J."/>
            <person name="Zhang J."/>
            <person name="Zhao Z."/>
            <person name="Zhou C."/>
            <person name="Zhu D."/>
            <person name="Lee S."/>
            <person name="Bess C."/>
            <person name="Blankenburg K."/>
            <person name="Forbes L."/>
            <person name="Fu Q."/>
            <person name="Gubbala S."/>
            <person name="Hirani K."/>
            <person name="Jayaseelan J.C."/>
            <person name="Lara F."/>
            <person name="Munidasa M."/>
            <person name="Palculict T."/>
            <person name="Patil S."/>
            <person name="Pu L.-L."/>
            <person name="Saada N."/>
            <person name="Tang L."/>
            <person name="Weissenberger G."/>
            <person name="Zhu Y."/>
            <person name="Hemphill L."/>
            <person name="Shang Y."/>
            <person name="Youmans B."/>
            <person name="Ayvaz T."/>
            <person name="Ross M."/>
            <person name="Santibanez J."/>
            <person name="Aqrawi P."/>
            <person name="Gross S."/>
            <person name="Joshi V."/>
            <person name="Fowler G."/>
            <person name="Nazareth L."/>
            <person name="Reid J."/>
            <person name="Worley K."/>
            <person name="Petrosino J."/>
            <person name="Highlander S."/>
            <person name="Gibbs R."/>
        </authorList>
    </citation>
    <scope>NUCLEOTIDE SEQUENCE [LARGE SCALE GENOMIC DNA]</scope>
    <source>
        <strain evidence="6 7">ATCC 49175</strain>
    </source>
</reference>
<sequence length="178" mass="20194">MITLIILFYLIVGIYTGARRGLTLQLVYIAGYFITFLVAVFTHEKLAKFLSVFIPYPSYVPGNQLAIFSQEQAMNLDHSFYRLISFLMIMILGWLVVRFLGYIASELTFLPLLKQFNTISGAALGFVMNYLFIYFVLYAIAMIPLAPAQKMIEGGLPNFIITKTPILTQIVSSWLLPK</sequence>
<proteinExistence type="predicted"/>
<keyword evidence="3 5" id="KW-1133">Transmembrane helix</keyword>
<dbReference type="GO" id="GO:0009403">
    <property type="term" value="P:toxin biosynthetic process"/>
    <property type="evidence" value="ECO:0007669"/>
    <property type="project" value="InterPro"/>
</dbReference>
<evidence type="ECO:0000256" key="5">
    <source>
        <dbReference type="SAM" id="Phobius"/>
    </source>
</evidence>
<dbReference type="PANTHER" id="PTHR37306">
    <property type="entry name" value="COLICIN V PRODUCTION PROTEIN"/>
    <property type="match status" value="1"/>
</dbReference>
<dbReference type="GO" id="GO:0016020">
    <property type="term" value="C:membrane"/>
    <property type="evidence" value="ECO:0007669"/>
    <property type="project" value="UniProtKB-SubCell"/>
</dbReference>